<dbReference type="Pfam" id="PF08170">
    <property type="entry name" value="POPLD"/>
    <property type="match status" value="1"/>
</dbReference>
<dbReference type="InterPro" id="IPR009723">
    <property type="entry name" value="Pop1_N"/>
</dbReference>
<feature type="domain" description="Pop1 N-terminal" evidence="5">
    <location>
        <begin position="110"/>
        <end position="189"/>
    </location>
</feature>
<evidence type="ECO:0000259" key="6">
    <source>
        <dbReference type="Pfam" id="PF08170"/>
    </source>
</evidence>
<feature type="domain" description="POP1 C-terminal" evidence="7">
    <location>
        <begin position="770"/>
        <end position="926"/>
    </location>
</feature>
<dbReference type="InterPro" id="IPR055079">
    <property type="entry name" value="POP1_C"/>
</dbReference>
<evidence type="ECO:0000313" key="10">
    <source>
        <dbReference type="RefSeq" id="XP_022089207.1"/>
    </source>
</evidence>
<dbReference type="Proteomes" id="UP000694845">
    <property type="component" value="Unplaced"/>
</dbReference>
<feature type="domain" description="Pop1 N-terminal" evidence="5">
    <location>
        <begin position="27"/>
        <end position="97"/>
    </location>
</feature>
<feature type="compositionally biased region" description="Basic residues" evidence="4">
    <location>
        <begin position="820"/>
        <end position="832"/>
    </location>
</feature>
<protein>
    <submittedName>
        <fullName evidence="9 10">Ribonucleases P/MRP protein subunit POP1-like</fullName>
    </submittedName>
</protein>
<evidence type="ECO:0000313" key="8">
    <source>
        <dbReference type="Proteomes" id="UP000694845"/>
    </source>
</evidence>
<organism evidence="8 9">
    <name type="scientific">Acanthaster planci</name>
    <name type="common">Crown-of-thorns starfish</name>
    <dbReference type="NCBI Taxonomy" id="133434"/>
    <lineage>
        <taxon>Eukaryota</taxon>
        <taxon>Metazoa</taxon>
        <taxon>Echinodermata</taxon>
        <taxon>Eleutherozoa</taxon>
        <taxon>Asterozoa</taxon>
        <taxon>Asteroidea</taxon>
        <taxon>Valvatacea</taxon>
        <taxon>Valvatida</taxon>
        <taxon>Acanthasteridae</taxon>
        <taxon>Acanthaster</taxon>
    </lineage>
</organism>
<evidence type="ECO:0000256" key="3">
    <source>
        <dbReference type="ARBA" id="ARBA00023242"/>
    </source>
</evidence>
<dbReference type="AlphaFoldDB" id="A0A8B7Y7J8"/>
<dbReference type="PANTHER" id="PTHR22731">
    <property type="entry name" value="RIBONUCLEASES P/MRP PROTEIN SUBUNIT POP1"/>
    <property type="match status" value="1"/>
</dbReference>
<evidence type="ECO:0000313" key="9">
    <source>
        <dbReference type="RefSeq" id="XP_022089198.1"/>
    </source>
</evidence>
<evidence type="ECO:0000256" key="4">
    <source>
        <dbReference type="SAM" id="MobiDB-lite"/>
    </source>
</evidence>
<feature type="compositionally biased region" description="Basic and acidic residues" evidence="4">
    <location>
        <begin position="833"/>
        <end position="847"/>
    </location>
</feature>
<dbReference type="GO" id="GO:0005655">
    <property type="term" value="C:nucleolar ribonuclease P complex"/>
    <property type="evidence" value="ECO:0007669"/>
    <property type="project" value="InterPro"/>
</dbReference>
<dbReference type="PANTHER" id="PTHR22731:SF3">
    <property type="entry name" value="RIBONUCLEASES P_MRP PROTEIN SUBUNIT POP1"/>
    <property type="match status" value="1"/>
</dbReference>
<dbReference type="OrthoDB" id="442863at2759"/>
<proteinExistence type="predicted"/>
<gene>
    <name evidence="9 10" type="primary">LOC110978478</name>
</gene>
<feature type="domain" description="POPLD" evidence="6">
    <location>
        <begin position="523"/>
        <end position="614"/>
    </location>
</feature>
<dbReference type="Pfam" id="PF22770">
    <property type="entry name" value="POP1_C"/>
    <property type="match status" value="1"/>
</dbReference>
<accession>A0A8B7Y7J8</accession>
<dbReference type="InterPro" id="IPR027266">
    <property type="entry name" value="TrmE/GcvT-like"/>
</dbReference>
<dbReference type="GeneID" id="110978478"/>
<dbReference type="InterPro" id="IPR012590">
    <property type="entry name" value="POPLD_dom"/>
</dbReference>
<evidence type="ECO:0000259" key="7">
    <source>
        <dbReference type="Pfam" id="PF22770"/>
    </source>
</evidence>
<keyword evidence="2" id="KW-0819">tRNA processing</keyword>
<dbReference type="Pfam" id="PF06978">
    <property type="entry name" value="POP1_N"/>
    <property type="match status" value="2"/>
</dbReference>
<evidence type="ECO:0000256" key="2">
    <source>
        <dbReference type="ARBA" id="ARBA00022694"/>
    </source>
</evidence>
<dbReference type="GO" id="GO:0000172">
    <property type="term" value="C:ribonuclease MRP complex"/>
    <property type="evidence" value="ECO:0007669"/>
    <property type="project" value="InterPro"/>
</dbReference>
<name>A0A8B7Y7J8_ACAPL</name>
<dbReference type="RefSeq" id="XP_022089207.1">
    <property type="nucleotide sequence ID" value="XM_022233515.1"/>
</dbReference>
<sequence length="927" mass="103305">MEGQEGPAAREEDILAINPRAINVAEFAGARAAELKTMTEAVMTMGGMRRTFQKLPRHLRRRAMSHDLRRLPKRLRDSEERTMQKSMHKKKAGQGKEGGAEEDLPPAKRSRRHRRRPSNLKAEYQRRQGGHAWLETHIWHAKRFKMVGQWGYKLPLHPSDKSIRATYRAMARHCLLQDVSYLRVVEMSGPQGLTLRALSRLTSPSTGLTCAAAAFLSGQRHGEAVFYRKDQFPQGAIGPVQFLWKAEATLADSVPKAKGESQEGCEAGMPAASPGGKFEEKGVRKLWLWAHPSCASELLKELKAASEAENANTDSNSRVTVTQLKDSPLRFRLQGPLSHPVLLHALKMSDVGKASGPEQPRLWWEDYYADLHHLQAWREQSSTWETLGGVRTAMDLPPRCVLGLTVRDPRNLLPIKRTKIMTDPNELVPPDKVPTEVVRQFPNAAPVSPLWEKSVRTAVTSTQIPTHKLNRMRSEMLVPGQELSLDRQESRVPILLLQQPGRECSAAASHKSKGGSSAGFGGGWDIVLPSGWGMAFWIALILRGARVAGLRELRSCHLQQGVPFFPDVFPDTAAGEEWADKLEQELTKKFKSWPPAKRPNYGKLGVVSPFKCPWKKLLKEWRDIKKSEEEEEEDIAVEPNATEAIKQAASDIGASSEEKNLHPEEDENQTFFVLRDRTKLEKLSESLGANLRPLKMSIASTRTKPSVSFGAPIAGILKDIAGVKMHTTEAANGHAASQASSAQSKDAKTGHHMEINRVAADLIQDADRVLVGVRLSMANRGVPRQFAMICLPSEEDFASFKSDQRFCPREPIHREFKLPKTPKKKKNKKKKGQSVDDNPRDGSSDEVRVKDEVASNVKLFKSCRRQLIGFVMDGANAFISGSGQAVGYCCMLGLLRLIEERPQGQTGMVLVRDTKAVQYRFAFLDVI</sequence>
<comment type="subcellular location">
    <subcellularLocation>
        <location evidence="1">Nucleus</location>
    </subcellularLocation>
</comment>
<evidence type="ECO:0000256" key="1">
    <source>
        <dbReference type="ARBA" id="ARBA00004123"/>
    </source>
</evidence>
<dbReference type="SUPFAM" id="SSF103025">
    <property type="entry name" value="Folate-binding domain"/>
    <property type="match status" value="1"/>
</dbReference>
<keyword evidence="8" id="KW-1185">Reference proteome</keyword>
<dbReference type="OMA" id="KALSPMC"/>
<feature type="region of interest" description="Disordered" evidence="4">
    <location>
        <begin position="811"/>
        <end position="847"/>
    </location>
</feature>
<dbReference type="RefSeq" id="XP_022089198.1">
    <property type="nucleotide sequence ID" value="XM_022233506.1"/>
</dbReference>
<feature type="region of interest" description="Disordered" evidence="4">
    <location>
        <begin position="61"/>
        <end position="124"/>
    </location>
</feature>
<feature type="compositionally biased region" description="Basic residues" evidence="4">
    <location>
        <begin position="108"/>
        <end position="118"/>
    </location>
</feature>
<reference evidence="9 10" key="1">
    <citation type="submission" date="2025-04" db="UniProtKB">
        <authorList>
            <consortium name="RefSeq"/>
        </authorList>
    </citation>
    <scope>IDENTIFICATION</scope>
</reference>
<dbReference type="InterPro" id="IPR039182">
    <property type="entry name" value="Pop1"/>
</dbReference>
<keyword evidence="3" id="KW-0539">Nucleus</keyword>
<dbReference type="Gene3D" id="3.30.1360.120">
    <property type="entry name" value="Probable tRNA modification gtpase trme, domain 1"/>
    <property type="match status" value="1"/>
</dbReference>
<feature type="compositionally biased region" description="Basic and acidic residues" evidence="4">
    <location>
        <begin position="64"/>
        <end position="83"/>
    </location>
</feature>
<dbReference type="GO" id="GO:0001682">
    <property type="term" value="P:tRNA 5'-leader removal"/>
    <property type="evidence" value="ECO:0007669"/>
    <property type="project" value="InterPro"/>
</dbReference>
<dbReference type="KEGG" id="aplc:110978478"/>
<dbReference type="CTD" id="10940"/>
<evidence type="ECO:0000259" key="5">
    <source>
        <dbReference type="Pfam" id="PF06978"/>
    </source>
</evidence>